<dbReference type="Proteomes" id="UP001732700">
    <property type="component" value="Chromosome 4A"/>
</dbReference>
<dbReference type="EnsemblPlants" id="AVESA.00010b.r2.4AG0584030.1">
    <property type="protein sequence ID" value="AVESA.00010b.r2.4AG0584030.1.CDS"/>
    <property type="gene ID" value="AVESA.00010b.r2.4AG0584030"/>
</dbReference>
<proteinExistence type="predicted"/>
<keyword evidence="2" id="KW-1185">Reference proteome</keyword>
<protein>
    <submittedName>
        <fullName evidence="1">Uncharacterized protein</fullName>
    </submittedName>
</protein>
<name>A0ACD5W920_AVESA</name>
<evidence type="ECO:0000313" key="1">
    <source>
        <dbReference type="EnsemblPlants" id="AVESA.00010b.r2.4AG0584030.1.CDS"/>
    </source>
</evidence>
<reference evidence="1" key="1">
    <citation type="submission" date="2021-05" db="EMBL/GenBank/DDBJ databases">
        <authorList>
            <person name="Scholz U."/>
            <person name="Mascher M."/>
            <person name="Fiebig A."/>
        </authorList>
    </citation>
    <scope>NUCLEOTIDE SEQUENCE [LARGE SCALE GENOMIC DNA]</scope>
</reference>
<reference evidence="1" key="2">
    <citation type="submission" date="2025-09" db="UniProtKB">
        <authorList>
            <consortium name="EnsemblPlants"/>
        </authorList>
    </citation>
    <scope>IDENTIFICATION</scope>
</reference>
<accession>A0ACD5W920</accession>
<sequence length="1358" mass="152345">MAGLGGMLAAAILKVVGDQIGSAIGGQIKLKKNFDADLKKMKMALESVEAVLKAAERRSITDEPTLLWLKQLTGAMYDISNMIDEFEADTQLSVRKPSLKKNLLRFISCFPVGPKITMANRMKMMQAELKGMTDNHQMFSLTAGTSTIQLSVTDIRETSSIMGDKEHIVGRTGETEKILACLSESMTREFTVLPVYGIGGLGKTTLAKIIFDDYQFRGYSQVWIYVSQSFDLKKIGNSIISQLSKENIQYTEMQMIHNSLLELLANKKILIVLDDLWEDNKYHLDELMDMLKVGKSGNMVVIVTTRSEEIAMKICTIPPHKLASLTNMMCWTIIKQKCEFELRDDQEGLEQIGKDIASKCGGVALAAQSLGHMLHSLKFDEWESIRNTDIWNLSDSEDTSLTYVLTSLRLSYSVMPSNLKLCFAYCAMFQKGYVIVKNDLIQQWISLGFIKAANMLSTWQLGEKYIRKLVGLSFLERSKLASTTELNFEDDILFTMHDLVHDLARSVMVDEILVAGKQGNTGGSCCHFALLNNCGKPLESSKIWALRFMECGEIELHGAAFSSAKSMRVLDLSECSIHKLPDSIGVLKQLRYLNAPRVQDAIIPNSITRLSKLMYLNLQGSSRILALPESIGEIEGLLYLNLSGCSGIEKLPESFGRLKELVHLDFSNCSCVGGISGFFGTLTQLQYLNLSYCPNIGELPEALGGLSKLHYLNLSFSSYLECCEEVEFLGGLTKLEYLNLSSQYCVVRKLPEALGRFTELKYLNLSGCAHLTELPRLFGSRKKMMHLDLSYCDMVDRLDEALVGLTSLQYLNLKNTHLRSLPGDVTELRYLNISCLRGSSENTFDSLINHISGNLSHIEHLNLSANGYIVHIPESLCNLRKLHTLDLSKCRFLTKIPKGLGMTDNLKFLYLNGCDRIEELPELSSGLVSLPHFVVQAGDGDSSSNLVLLQHIDPVMLHITKLENVKSGEEAHHVKLIEKQSLEDLKLEWTGDVERFVDDKMLLENLVPPSTLKELEICGCNIVSFPSWPVGQVPNLEKLVLRAMAGLVEWNTSYSNGDEHMIKILKIHDCPLLRMKPLPPKAKYWEISNSDDVLSSWEDCTVSHTNASSSSSLVITDLSVEYCKVPLHNWRLLQHLPGLSSLTINDCGDLTGSPETSHNLSLLKTLCLVDTDFEELPKWIGEITSLHDLDIRECIWLKGLNENMRQLTNLQSLYLFFCNSIESLPHWLGELSSLEELAIQECDVLRSLPESIQQLTCLQKLDIRGCPQLKHVVESEEGNIKLTHNQERLCLLPTSLQELKIEKCSGINCLPEGIQQLTNLHMLHINGCPELNQWCELVENKMKLAHIQEKECIDLDSE</sequence>
<evidence type="ECO:0000313" key="2">
    <source>
        <dbReference type="Proteomes" id="UP001732700"/>
    </source>
</evidence>
<organism evidence="1 2">
    <name type="scientific">Avena sativa</name>
    <name type="common">Oat</name>
    <dbReference type="NCBI Taxonomy" id="4498"/>
    <lineage>
        <taxon>Eukaryota</taxon>
        <taxon>Viridiplantae</taxon>
        <taxon>Streptophyta</taxon>
        <taxon>Embryophyta</taxon>
        <taxon>Tracheophyta</taxon>
        <taxon>Spermatophyta</taxon>
        <taxon>Magnoliopsida</taxon>
        <taxon>Liliopsida</taxon>
        <taxon>Poales</taxon>
        <taxon>Poaceae</taxon>
        <taxon>BOP clade</taxon>
        <taxon>Pooideae</taxon>
        <taxon>Poodae</taxon>
        <taxon>Poeae</taxon>
        <taxon>Poeae Chloroplast Group 1 (Aveneae type)</taxon>
        <taxon>Aveninae</taxon>
        <taxon>Avena</taxon>
    </lineage>
</organism>